<proteinExistence type="predicted"/>
<dbReference type="AlphaFoldDB" id="X1LX44"/>
<evidence type="ECO:0000313" key="1">
    <source>
        <dbReference type="EMBL" id="GAI23643.1"/>
    </source>
</evidence>
<sequence length="60" mass="6988">MTIRQIFYQLVGKGKIANTLSRYQTTKNVLKWARIDGLIPPEDIEDKTRAKCLLKNNLRI</sequence>
<gene>
    <name evidence="1" type="ORF">S06H3_31701</name>
</gene>
<comment type="caution">
    <text evidence="1">The sequence shown here is derived from an EMBL/GenBank/DDBJ whole genome shotgun (WGS) entry which is preliminary data.</text>
</comment>
<accession>X1LX44</accession>
<reference evidence="1" key="1">
    <citation type="journal article" date="2014" name="Front. Microbiol.">
        <title>High frequency of phylogenetically diverse reductive dehalogenase-homologous genes in deep subseafloor sedimentary metagenomes.</title>
        <authorList>
            <person name="Kawai M."/>
            <person name="Futagami T."/>
            <person name="Toyoda A."/>
            <person name="Takaki Y."/>
            <person name="Nishi S."/>
            <person name="Hori S."/>
            <person name="Arai W."/>
            <person name="Tsubouchi T."/>
            <person name="Morono Y."/>
            <person name="Uchiyama I."/>
            <person name="Ito T."/>
            <person name="Fujiyama A."/>
            <person name="Inagaki F."/>
            <person name="Takami H."/>
        </authorList>
    </citation>
    <scope>NUCLEOTIDE SEQUENCE</scope>
    <source>
        <strain evidence="1">Expedition CK06-06</strain>
    </source>
</reference>
<protein>
    <submittedName>
        <fullName evidence="1">Uncharacterized protein</fullName>
    </submittedName>
</protein>
<name>X1LX44_9ZZZZ</name>
<dbReference type="EMBL" id="BARV01018788">
    <property type="protein sequence ID" value="GAI23643.1"/>
    <property type="molecule type" value="Genomic_DNA"/>
</dbReference>
<organism evidence="1">
    <name type="scientific">marine sediment metagenome</name>
    <dbReference type="NCBI Taxonomy" id="412755"/>
    <lineage>
        <taxon>unclassified sequences</taxon>
        <taxon>metagenomes</taxon>
        <taxon>ecological metagenomes</taxon>
    </lineage>
</organism>